<comment type="cofactor">
    <cofactor evidence="1">
        <name>Zn(2+)</name>
        <dbReference type="ChEBI" id="CHEBI:29105"/>
    </cofactor>
</comment>
<gene>
    <name evidence="13" type="ORF">SAMN02745912_00783</name>
</gene>
<proteinExistence type="predicted"/>
<evidence type="ECO:0000256" key="5">
    <source>
        <dbReference type="ARBA" id="ARBA00022723"/>
    </source>
</evidence>
<keyword evidence="6" id="KW-0378">Hydrolase</keyword>
<keyword evidence="14" id="KW-1185">Reference proteome</keyword>
<evidence type="ECO:0000256" key="9">
    <source>
        <dbReference type="ARBA" id="ARBA00023049"/>
    </source>
</evidence>
<evidence type="ECO:0000256" key="8">
    <source>
        <dbReference type="ARBA" id="ARBA00022989"/>
    </source>
</evidence>
<reference evidence="13 14" key="1">
    <citation type="submission" date="2016-11" db="EMBL/GenBank/DDBJ databases">
        <authorList>
            <person name="Jaros S."/>
            <person name="Januszkiewicz K."/>
            <person name="Wedrychowicz H."/>
        </authorList>
    </citation>
    <scope>NUCLEOTIDE SEQUENCE [LARGE SCALE GENOMIC DNA]</scope>
    <source>
        <strain evidence="13 14">DSM 15212</strain>
    </source>
</reference>
<organism evidence="13 14">
    <name type="scientific">Paramaledivibacter caminithermalis (strain DSM 15212 / CIP 107654 / DViRD3)</name>
    <name type="common">Clostridium caminithermale</name>
    <dbReference type="NCBI Taxonomy" id="1121301"/>
    <lineage>
        <taxon>Bacteria</taxon>
        <taxon>Bacillati</taxon>
        <taxon>Bacillota</taxon>
        <taxon>Clostridia</taxon>
        <taxon>Peptostreptococcales</taxon>
        <taxon>Caminicellaceae</taxon>
        <taxon>Paramaledivibacter</taxon>
    </lineage>
</organism>
<feature type="transmembrane region" description="Helical" evidence="11">
    <location>
        <begin position="324"/>
        <end position="344"/>
    </location>
</feature>
<feature type="transmembrane region" description="Helical" evidence="11">
    <location>
        <begin position="153"/>
        <end position="170"/>
    </location>
</feature>
<evidence type="ECO:0000256" key="7">
    <source>
        <dbReference type="ARBA" id="ARBA00022833"/>
    </source>
</evidence>
<dbReference type="InterPro" id="IPR001915">
    <property type="entry name" value="Peptidase_M48"/>
</dbReference>
<evidence type="ECO:0000256" key="1">
    <source>
        <dbReference type="ARBA" id="ARBA00001947"/>
    </source>
</evidence>
<dbReference type="PANTHER" id="PTHR43221:SF2">
    <property type="entry name" value="PROTEASE HTPX HOMOLOG"/>
    <property type="match status" value="1"/>
</dbReference>
<evidence type="ECO:0000256" key="3">
    <source>
        <dbReference type="ARBA" id="ARBA00022670"/>
    </source>
</evidence>
<keyword evidence="9" id="KW-0482">Metalloprotease</keyword>
<dbReference type="GO" id="GO:0006508">
    <property type="term" value="P:proteolysis"/>
    <property type="evidence" value="ECO:0007669"/>
    <property type="project" value="UniProtKB-KW"/>
</dbReference>
<keyword evidence="3" id="KW-0645">Protease</keyword>
<dbReference type="PANTHER" id="PTHR43221">
    <property type="entry name" value="PROTEASE HTPX"/>
    <property type="match status" value="1"/>
</dbReference>
<dbReference type="GO" id="GO:0004222">
    <property type="term" value="F:metalloendopeptidase activity"/>
    <property type="evidence" value="ECO:0007669"/>
    <property type="project" value="InterPro"/>
</dbReference>
<sequence>MKNYYKLMLRKSLILMILLLGVVFAASTAIIWKLNLDLWYGIGVSVIIVGIQFLLAPWIIDIIYSVKYDDLKLIEESIGHEVLEFIEKTCKDMNISKPRIGIINDGNPNAFTYGHFPKDARLVVTTGLISVLDKEELKAVIAHEIGHIKHYDFITMTIVSLIPMILYQIYIRTKNNKSNGTYLVGLGAYAVYILSGFFVLSFSRIREYYADSFSKKLMGSGEKLKSALIKIAYGTASREENEEPRVSAMAFTNNVQNDALLFTTYKLDMKDKINKTLMRWDVKNIWGKWYEINSTHPLTAKRIMALTGEKIDDSKLSIEDIKRFSFDVFINLLPWIFAATILFFAQTENILKCGIFDVLIDNLISNPLYISFIGVCILIKYYYCYSNGHKEYKVLDLLSREDASPIKGVPAILKGKIIGRGIPGLFCSEDLVIDDDTGIMFIDYRQPLRILEFLFGVFKAEEIMEKDVKVIGWYKRGIRPYFVCRYIIEDGKKIRSFNFILKQILGYVFIAAGIIIAFIF</sequence>
<keyword evidence="8 11" id="KW-1133">Transmembrane helix</keyword>
<evidence type="ECO:0000256" key="6">
    <source>
        <dbReference type="ARBA" id="ARBA00022801"/>
    </source>
</evidence>
<protein>
    <submittedName>
        <fullName evidence="13">Heat shock protein HtpX</fullName>
    </submittedName>
</protein>
<dbReference type="Pfam" id="PF01435">
    <property type="entry name" value="Peptidase_M48"/>
    <property type="match status" value="1"/>
</dbReference>
<feature type="transmembrane region" description="Helical" evidence="11">
    <location>
        <begin position="182"/>
        <end position="202"/>
    </location>
</feature>
<evidence type="ECO:0000313" key="13">
    <source>
        <dbReference type="EMBL" id="SHJ70268.1"/>
    </source>
</evidence>
<evidence type="ECO:0000256" key="4">
    <source>
        <dbReference type="ARBA" id="ARBA00022692"/>
    </source>
</evidence>
<feature type="transmembrane region" description="Helical" evidence="11">
    <location>
        <begin position="364"/>
        <end position="383"/>
    </location>
</feature>
<name>A0A1M6LGN9_PARC5</name>
<feature type="transmembrane region" description="Helical" evidence="11">
    <location>
        <begin position="499"/>
        <end position="519"/>
    </location>
</feature>
<dbReference type="EMBL" id="FRAG01000006">
    <property type="protein sequence ID" value="SHJ70268.1"/>
    <property type="molecule type" value="Genomic_DNA"/>
</dbReference>
<evidence type="ECO:0000313" key="14">
    <source>
        <dbReference type="Proteomes" id="UP000184465"/>
    </source>
</evidence>
<evidence type="ECO:0000256" key="11">
    <source>
        <dbReference type="SAM" id="Phobius"/>
    </source>
</evidence>
<keyword evidence="2" id="KW-1003">Cell membrane</keyword>
<feature type="transmembrane region" description="Helical" evidence="11">
    <location>
        <begin position="38"/>
        <end position="64"/>
    </location>
</feature>
<dbReference type="Gene3D" id="3.30.2010.10">
    <property type="entry name" value="Metalloproteases ('zincins'), catalytic domain"/>
    <property type="match status" value="1"/>
</dbReference>
<dbReference type="OrthoDB" id="9810445at2"/>
<evidence type="ECO:0000256" key="10">
    <source>
        <dbReference type="ARBA" id="ARBA00023136"/>
    </source>
</evidence>
<accession>A0A1M6LGN9</accession>
<keyword evidence="5" id="KW-0479">Metal-binding</keyword>
<dbReference type="CDD" id="cd07338">
    <property type="entry name" value="M48B_HtpX_like"/>
    <property type="match status" value="1"/>
</dbReference>
<dbReference type="AlphaFoldDB" id="A0A1M6LGN9"/>
<feature type="transmembrane region" description="Helical" evidence="11">
    <location>
        <begin position="12"/>
        <end position="32"/>
    </location>
</feature>
<evidence type="ECO:0000259" key="12">
    <source>
        <dbReference type="Pfam" id="PF01435"/>
    </source>
</evidence>
<feature type="domain" description="Peptidase M48" evidence="12">
    <location>
        <begin position="83"/>
        <end position="308"/>
    </location>
</feature>
<dbReference type="RefSeq" id="WP_073147176.1">
    <property type="nucleotide sequence ID" value="NZ_FRAG01000006.1"/>
</dbReference>
<dbReference type="STRING" id="1121301.SAMN02745912_00783"/>
<keyword evidence="13" id="KW-0346">Stress response</keyword>
<keyword evidence="4 11" id="KW-0812">Transmembrane</keyword>
<dbReference type="GO" id="GO:0046872">
    <property type="term" value="F:metal ion binding"/>
    <property type="evidence" value="ECO:0007669"/>
    <property type="project" value="UniProtKB-KW"/>
</dbReference>
<dbReference type="InterPro" id="IPR050083">
    <property type="entry name" value="HtpX_protease"/>
</dbReference>
<keyword evidence="10 11" id="KW-0472">Membrane</keyword>
<dbReference type="Proteomes" id="UP000184465">
    <property type="component" value="Unassembled WGS sequence"/>
</dbReference>
<evidence type="ECO:0000256" key="2">
    <source>
        <dbReference type="ARBA" id="ARBA00022475"/>
    </source>
</evidence>
<keyword evidence="7" id="KW-0862">Zinc</keyword>